<feature type="domain" description="Protein HGH1 C-terminal" evidence="4">
    <location>
        <begin position="278"/>
        <end position="330"/>
    </location>
</feature>
<evidence type="ECO:0000256" key="2">
    <source>
        <dbReference type="ARBA" id="ARBA00014076"/>
    </source>
</evidence>
<dbReference type="OrthoDB" id="338814at2759"/>
<dbReference type="AlphaFoldDB" id="A0A922D0Z5"/>
<evidence type="ECO:0000256" key="1">
    <source>
        <dbReference type="ARBA" id="ARBA00006712"/>
    </source>
</evidence>
<dbReference type="Pfam" id="PF04064">
    <property type="entry name" value="DUF384"/>
    <property type="match status" value="1"/>
</dbReference>
<dbReference type="EMBL" id="JH669311">
    <property type="protein sequence ID" value="KAG6464976.1"/>
    <property type="molecule type" value="Genomic_DNA"/>
</dbReference>
<reference evidence="5" key="2">
    <citation type="submission" date="2020-12" db="EMBL/GenBank/DDBJ databases">
        <authorList>
            <person name="Kanost M."/>
        </authorList>
    </citation>
    <scope>NUCLEOTIDE SEQUENCE</scope>
</reference>
<comment type="caution">
    <text evidence="5">The sequence shown here is derived from an EMBL/GenBank/DDBJ whole genome shotgun (WGS) entry which is preliminary data.</text>
</comment>
<dbReference type="InterPro" id="IPR039717">
    <property type="entry name" value="Hgh1"/>
</dbReference>
<evidence type="ECO:0000259" key="4">
    <source>
        <dbReference type="Pfam" id="PF04064"/>
    </source>
</evidence>
<sequence>MAKDPLDEMLNFFTPESRIDLKLIAVEHLVGLSASDHGINCLLNNENIMKAIIELTDDKVEDIARSALLILINVTVHTRGATELLKYKNSAQKNIIDLLISYVLNPQKKDADAACMILSNITRLEDELEVCLNTFIPHLNDILNAFANVDFNKKGSKLNYLAPMFSNLSCSHRIRRWLIEENPHVPVIKLLPFCNYAQSSVCRGGAVGTIRNLSFDTECHDFLLSNDVDLLTYILNPIMGNEDYPDEEMDSLPITLQYLPKEKTREPDIDVRIMILETLNKLCATSRGREKLQNNGVYYILREYHKWEHDPKALLVCENVVDILIQKEEEVGAEDLSAVEVPEEMKEKFQKMDEDFMNNV</sequence>
<dbReference type="PANTHER" id="PTHR13387">
    <property type="entry name" value="PROTEIN HGH1 HOMOLOG"/>
    <property type="match status" value="1"/>
</dbReference>
<dbReference type="SUPFAM" id="SSF48371">
    <property type="entry name" value="ARM repeat"/>
    <property type="match status" value="1"/>
</dbReference>
<dbReference type="InterPro" id="IPR007206">
    <property type="entry name" value="Protein_HGH1_C"/>
</dbReference>
<gene>
    <name evidence="5" type="ORF">O3G_MSEX014852</name>
</gene>
<feature type="domain" description="Protein HGH1 N-terminal" evidence="3">
    <location>
        <begin position="103"/>
        <end position="272"/>
    </location>
</feature>
<dbReference type="Gene3D" id="1.25.10.10">
    <property type="entry name" value="Leucine-rich Repeat Variant"/>
    <property type="match status" value="1"/>
</dbReference>
<dbReference type="PANTHER" id="PTHR13387:SF9">
    <property type="entry name" value="PROTEIN HGH1 HOMOLOG"/>
    <property type="match status" value="1"/>
</dbReference>
<evidence type="ECO:0000313" key="5">
    <source>
        <dbReference type="EMBL" id="KAG6464976.1"/>
    </source>
</evidence>
<accession>A0A922D0Z5</accession>
<proteinExistence type="inferred from homology"/>
<dbReference type="InterPro" id="IPR007205">
    <property type="entry name" value="Protein_HGH1_N"/>
</dbReference>
<dbReference type="Pfam" id="PF04063">
    <property type="entry name" value="DUF383"/>
    <property type="match status" value="1"/>
</dbReference>
<protein>
    <recommendedName>
        <fullName evidence="2">Protein HGH1 homolog</fullName>
    </recommendedName>
</protein>
<evidence type="ECO:0000313" key="6">
    <source>
        <dbReference type="Proteomes" id="UP000791440"/>
    </source>
</evidence>
<dbReference type="InterPro" id="IPR016024">
    <property type="entry name" value="ARM-type_fold"/>
</dbReference>
<name>A0A922D0Z5_MANSE</name>
<organism evidence="5 6">
    <name type="scientific">Manduca sexta</name>
    <name type="common">Tobacco hawkmoth</name>
    <name type="synonym">Tobacco hornworm</name>
    <dbReference type="NCBI Taxonomy" id="7130"/>
    <lineage>
        <taxon>Eukaryota</taxon>
        <taxon>Metazoa</taxon>
        <taxon>Ecdysozoa</taxon>
        <taxon>Arthropoda</taxon>
        <taxon>Hexapoda</taxon>
        <taxon>Insecta</taxon>
        <taxon>Pterygota</taxon>
        <taxon>Neoptera</taxon>
        <taxon>Endopterygota</taxon>
        <taxon>Lepidoptera</taxon>
        <taxon>Glossata</taxon>
        <taxon>Ditrysia</taxon>
        <taxon>Bombycoidea</taxon>
        <taxon>Sphingidae</taxon>
        <taxon>Sphinginae</taxon>
        <taxon>Sphingini</taxon>
        <taxon>Manduca</taxon>
    </lineage>
</organism>
<comment type="similarity">
    <text evidence="1">Belongs to the HGH1 family.</text>
</comment>
<evidence type="ECO:0000259" key="3">
    <source>
        <dbReference type="Pfam" id="PF04063"/>
    </source>
</evidence>
<keyword evidence="6" id="KW-1185">Reference proteome</keyword>
<dbReference type="Proteomes" id="UP000791440">
    <property type="component" value="Unassembled WGS sequence"/>
</dbReference>
<reference evidence="5" key="1">
    <citation type="journal article" date="2016" name="Insect Biochem. Mol. Biol.">
        <title>Multifaceted biological insights from a draft genome sequence of the tobacco hornworm moth, Manduca sexta.</title>
        <authorList>
            <person name="Kanost M.R."/>
            <person name="Arrese E.L."/>
            <person name="Cao X."/>
            <person name="Chen Y.R."/>
            <person name="Chellapilla S."/>
            <person name="Goldsmith M.R."/>
            <person name="Grosse-Wilde E."/>
            <person name="Heckel D.G."/>
            <person name="Herndon N."/>
            <person name="Jiang H."/>
            <person name="Papanicolaou A."/>
            <person name="Qu J."/>
            <person name="Soulages J.L."/>
            <person name="Vogel H."/>
            <person name="Walters J."/>
            <person name="Waterhouse R.M."/>
            <person name="Ahn S.J."/>
            <person name="Almeida F.C."/>
            <person name="An C."/>
            <person name="Aqrawi P."/>
            <person name="Bretschneider A."/>
            <person name="Bryant W.B."/>
            <person name="Bucks S."/>
            <person name="Chao H."/>
            <person name="Chevignon G."/>
            <person name="Christen J.M."/>
            <person name="Clarke D.F."/>
            <person name="Dittmer N.T."/>
            <person name="Ferguson L.C.F."/>
            <person name="Garavelou S."/>
            <person name="Gordon K.H.J."/>
            <person name="Gunaratna R.T."/>
            <person name="Han Y."/>
            <person name="Hauser F."/>
            <person name="He Y."/>
            <person name="Heidel-Fischer H."/>
            <person name="Hirsh A."/>
            <person name="Hu Y."/>
            <person name="Jiang H."/>
            <person name="Kalra D."/>
            <person name="Klinner C."/>
            <person name="Konig C."/>
            <person name="Kovar C."/>
            <person name="Kroll A.R."/>
            <person name="Kuwar S.S."/>
            <person name="Lee S.L."/>
            <person name="Lehman R."/>
            <person name="Li K."/>
            <person name="Li Z."/>
            <person name="Liang H."/>
            <person name="Lovelace S."/>
            <person name="Lu Z."/>
            <person name="Mansfield J.H."/>
            <person name="McCulloch K.J."/>
            <person name="Mathew T."/>
            <person name="Morton B."/>
            <person name="Muzny D.M."/>
            <person name="Neunemann D."/>
            <person name="Ongeri F."/>
            <person name="Pauchet Y."/>
            <person name="Pu L.L."/>
            <person name="Pyrousis I."/>
            <person name="Rao X.J."/>
            <person name="Redding A."/>
            <person name="Roesel C."/>
            <person name="Sanchez-Gracia A."/>
            <person name="Schaack S."/>
            <person name="Shukla A."/>
            <person name="Tetreau G."/>
            <person name="Wang Y."/>
            <person name="Xiong G.H."/>
            <person name="Traut W."/>
            <person name="Walsh T.K."/>
            <person name="Worley K.C."/>
            <person name="Wu D."/>
            <person name="Wu W."/>
            <person name="Wu Y.Q."/>
            <person name="Zhang X."/>
            <person name="Zou Z."/>
            <person name="Zucker H."/>
            <person name="Briscoe A.D."/>
            <person name="Burmester T."/>
            <person name="Clem R.J."/>
            <person name="Feyereisen R."/>
            <person name="Grimmelikhuijzen C.J.P."/>
            <person name="Hamodrakas S.J."/>
            <person name="Hansson B.S."/>
            <person name="Huguet E."/>
            <person name="Jermiin L.S."/>
            <person name="Lan Q."/>
            <person name="Lehman H.K."/>
            <person name="Lorenzen M."/>
            <person name="Merzendorfer H."/>
            <person name="Michalopoulos I."/>
            <person name="Morton D.B."/>
            <person name="Muthukrishnan S."/>
            <person name="Oakeshott J.G."/>
            <person name="Palmer W."/>
            <person name="Park Y."/>
            <person name="Passarelli A.L."/>
            <person name="Rozas J."/>
            <person name="Schwartz L.M."/>
            <person name="Smith W."/>
            <person name="Southgate A."/>
            <person name="Vilcinskas A."/>
            <person name="Vogt R."/>
            <person name="Wang P."/>
            <person name="Werren J."/>
            <person name="Yu X.Q."/>
            <person name="Zhou J.J."/>
            <person name="Brown S.J."/>
            <person name="Scherer S.E."/>
            <person name="Richards S."/>
            <person name="Blissard G.W."/>
        </authorList>
    </citation>
    <scope>NUCLEOTIDE SEQUENCE</scope>
</reference>
<dbReference type="InterPro" id="IPR011989">
    <property type="entry name" value="ARM-like"/>
</dbReference>